<comment type="caution">
    <text evidence="1">The sequence shown here is derived from an EMBL/GenBank/DDBJ whole genome shotgun (WGS) entry which is preliminary data.</text>
</comment>
<keyword evidence="2" id="KW-1185">Reference proteome</keyword>
<reference evidence="1" key="1">
    <citation type="submission" date="2019-10" db="EMBL/GenBank/DDBJ databases">
        <authorList>
            <person name="Soares A.E.R."/>
            <person name="Aleixo A."/>
            <person name="Schneider P."/>
            <person name="Miyaki C.Y."/>
            <person name="Schneider M.P."/>
            <person name="Mello C."/>
            <person name="Vasconcelos A.T.R."/>
        </authorList>
    </citation>
    <scope>NUCLEOTIDE SEQUENCE</scope>
    <source>
        <tissue evidence="1">Muscle</tissue>
    </source>
</reference>
<dbReference type="PANTHER" id="PTHR33332">
    <property type="entry name" value="REVERSE TRANSCRIPTASE DOMAIN-CONTAINING PROTEIN"/>
    <property type="match status" value="1"/>
</dbReference>
<evidence type="ECO:0000313" key="2">
    <source>
        <dbReference type="Proteomes" id="UP001145742"/>
    </source>
</evidence>
<evidence type="ECO:0000313" key="1">
    <source>
        <dbReference type="EMBL" id="KAJ7408907.1"/>
    </source>
</evidence>
<accession>A0ABQ9CYG6</accession>
<dbReference type="Proteomes" id="UP001145742">
    <property type="component" value="Unassembled WGS sequence"/>
</dbReference>
<proteinExistence type="predicted"/>
<protein>
    <submittedName>
        <fullName evidence="1">Uncharacterized protein</fullName>
    </submittedName>
</protein>
<name>A0ABQ9CYG6_9PASS</name>
<gene>
    <name evidence="1" type="ORF">WISP_117892</name>
</gene>
<organism evidence="1 2">
    <name type="scientific">Willisornis vidua</name>
    <name type="common">Xingu scale-backed antbird</name>
    <dbReference type="NCBI Taxonomy" id="1566151"/>
    <lineage>
        <taxon>Eukaryota</taxon>
        <taxon>Metazoa</taxon>
        <taxon>Chordata</taxon>
        <taxon>Craniata</taxon>
        <taxon>Vertebrata</taxon>
        <taxon>Euteleostomi</taxon>
        <taxon>Archelosauria</taxon>
        <taxon>Archosauria</taxon>
        <taxon>Dinosauria</taxon>
        <taxon>Saurischia</taxon>
        <taxon>Theropoda</taxon>
        <taxon>Coelurosauria</taxon>
        <taxon>Aves</taxon>
        <taxon>Neognathae</taxon>
        <taxon>Neoaves</taxon>
        <taxon>Telluraves</taxon>
        <taxon>Australaves</taxon>
        <taxon>Passeriformes</taxon>
        <taxon>Thamnophilidae</taxon>
        <taxon>Willisornis</taxon>
    </lineage>
</organism>
<dbReference type="EMBL" id="WHWB01034510">
    <property type="protein sequence ID" value="KAJ7408907.1"/>
    <property type="molecule type" value="Genomic_DNA"/>
</dbReference>
<sequence length="133" mass="15210">MPEIIKHPVFCTVLQERVCRVLAGENLGLLVDTNMNTSKKCAHEANEANGILGCIKSAAGMLREVICTVCSALNRLHLEHCEQFWTPQYERDMPILERDQHRATKLIKELEHLSWEDRLREQGLFSLQKAQGL</sequence>